<sequence>MTVFYLFFGFLVFQRIGELIIAKRNEKLLKREGAVEFGASHYPFIVGLHIMFFVSLLIEVAILGGGIHPFWPVILGLFLFVQGLRVWALLSLGKYWNTKILLVPGANVIAKGPYRFLRHPNYLVVILELLLVPLLFNAYVTALLFSALNVWMLSIRIPAEEYALKEFTDYDSRHGSNSRFMPGAGRK</sequence>
<evidence type="ECO:0000313" key="7">
    <source>
        <dbReference type="Proteomes" id="UP001596549"/>
    </source>
</evidence>
<dbReference type="EMBL" id="JBHTCP010000011">
    <property type="protein sequence ID" value="MFC7371194.1"/>
    <property type="molecule type" value="Genomic_DNA"/>
</dbReference>
<feature type="transmembrane region" description="Helical" evidence="5">
    <location>
        <begin position="41"/>
        <end position="63"/>
    </location>
</feature>
<evidence type="ECO:0000256" key="3">
    <source>
        <dbReference type="ARBA" id="ARBA00022989"/>
    </source>
</evidence>
<dbReference type="Pfam" id="PF04140">
    <property type="entry name" value="ICMT"/>
    <property type="match status" value="1"/>
</dbReference>
<accession>A0ABW2NL56</accession>
<dbReference type="PANTHER" id="PTHR43847">
    <property type="entry name" value="BLL3993 PROTEIN"/>
    <property type="match status" value="1"/>
</dbReference>
<name>A0ABW2NL56_9BACL</name>
<dbReference type="InterPro" id="IPR007269">
    <property type="entry name" value="ICMT_MeTrfase"/>
</dbReference>
<proteinExistence type="predicted"/>
<dbReference type="Gene3D" id="1.20.120.1630">
    <property type="match status" value="1"/>
</dbReference>
<reference evidence="7" key="1">
    <citation type="journal article" date="2019" name="Int. J. Syst. Evol. Microbiol.">
        <title>The Global Catalogue of Microorganisms (GCM) 10K type strain sequencing project: providing services to taxonomists for standard genome sequencing and annotation.</title>
        <authorList>
            <consortium name="The Broad Institute Genomics Platform"/>
            <consortium name="The Broad Institute Genome Sequencing Center for Infectious Disease"/>
            <person name="Wu L."/>
            <person name="Ma J."/>
        </authorList>
    </citation>
    <scope>NUCLEOTIDE SEQUENCE [LARGE SCALE GENOMIC DNA]</scope>
    <source>
        <strain evidence="7">NBRC 106396</strain>
    </source>
</reference>
<dbReference type="Proteomes" id="UP001596549">
    <property type="component" value="Unassembled WGS sequence"/>
</dbReference>
<keyword evidence="2 5" id="KW-0812">Transmembrane</keyword>
<organism evidence="6 7">
    <name type="scientific">Fictibacillus iocasae</name>
    <dbReference type="NCBI Taxonomy" id="2715437"/>
    <lineage>
        <taxon>Bacteria</taxon>
        <taxon>Bacillati</taxon>
        <taxon>Bacillota</taxon>
        <taxon>Bacilli</taxon>
        <taxon>Bacillales</taxon>
        <taxon>Fictibacillaceae</taxon>
        <taxon>Fictibacillus</taxon>
    </lineage>
</organism>
<protein>
    <submittedName>
        <fullName evidence="6">Isoprenylcysteine carboxyl methyltransferase family protein</fullName>
    </submittedName>
</protein>
<keyword evidence="4 5" id="KW-0472">Membrane</keyword>
<keyword evidence="6" id="KW-0489">Methyltransferase</keyword>
<keyword evidence="3 5" id="KW-1133">Transmembrane helix</keyword>
<dbReference type="GO" id="GO:0032259">
    <property type="term" value="P:methylation"/>
    <property type="evidence" value="ECO:0007669"/>
    <property type="project" value="UniProtKB-KW"/>
</dbReference>
<evidence type="ECO:0000256" key="1">
    <source>
        <dbReference type="ARBA" id="ARBA00004141"/>
    </source>
</evidence>
<dbReference type="PANTHER" id="PTHR43847:SF1">
    <property type="entry name" value="BLL3993 PROTEIN"/>
    <property type="match status" value="1"/>
</dbReference>
<evidence type="ECO:0000313" key="6">
    <source>
        <dbReference type="EMBL" id="MFC7371194.1"/>
    </source>
</evidence>
<evidence type="ECO:0000256" key="5">
    <source>
        <dbReference type="SAM" id="Phobius"/>
    </source>
</evidence>
<evidence type="ECO:0000256" key="4">
    <source>
        <dbReference type="ARBA" id="ARBA00023136"/>
    </source>
</evidence>
<feature type="transmembrane region" description="Helical" evidence="5">
    <location>
        <begin position="122"/>
        <end position="148"/>
    </location>
</feature>
<keyword evidence="7" id="KW-1185">Reference proteome</keyword>
<keyword evidence="6" id="KW-0808">Transferase</keyword>
<dbReference type="GO" id="GO:0008168">
    <property type="term" value="F:methyltransferase activity"/>
    <property type="evidence" value="ECO:0007669"/>
    <property type="project" value="UniProtKB-KW"/>
</dbReference>
<comment type="subcellular location">
    <subcellularLocation>
        <location evidence="1">Membrane</location>
        <topology evidence="1">Multi-pass membrane protein</topology>
    </subcellularLocation>
</comment>
<feature type="transmembrane region" description="Helical" evidence="5">
    <location>
        <begin position="70"/>
        <end position="90"/>
    </location>
</feature>
<comment type="caution">
    <text evidence="6">The sequence shown here is derived from an EMBL/GenBank/DDBJ whole genome shotgun (WGS) entry which is preliminary data.</text>
</comment>
<dbReference type="InterPro" id="IPR052527">
    <property type="entry name" value="Metal_cation-efflux_comp"/>
</dbReference>
<evidence type="ECO:0000256" key="2">
    <source>
        <dbReference type="ARBA" id="ARBA00022692"/>
    </source>
</evidence>
<dbReference type="RefSeq" id="WP_379747522.1">
    <property type="nucleotide sequence ID" value="NZ_JBHTCP010000011.1"/>
</dbReference>
<gene>
    <name evidence="6" type="ORF">ACFQPF_05855</name>
</gene>